<dbReference type="GeneID" id="82322236"/>
<comment type="caution">
    <text evidence="1">The sequence shown here is derived from an EMBL/GenBank/DDBJ whole genome shotgun (WGS) entry which is preliminary data.</text>
</comment>
<reference evidence="1 2" key="1">
    <citation type="journal article" date="2014" name="Genome Announc.">
        <title>Draft genome sequences of eight enterohepatic helicobacter species isolated from both laboratory and wild rodents.</title>
        <authorList>
            <person name="Sheh A."/>
            <person name="Shen Z."/>
            <person name="Fox J.G."/>
        </authorList>
    </citation>
    <scope>NUCLEOTIDE SEQUENCE [LARGE SCALE GENOMIC DNA]</scope>
    <source>
        <strain evidence="1 2">MIT 01-6451</strain>
    </source>
</reference>
<sequence length="60" mass="7000">MSKAELFKPFYIYGRKARYLSTHYFVNNEYIFLKGGVNEAINGYKCVDVVSRDKGGIQWN</sequence>
<organism evidence="1 2">
    <name type="scientific">Helicobacter japonicus</name>
    <dbReference type="NCBI Taxonomy" id="425400"/>
    <lineage>
        <taxon>Bacteria</taxon>
        <taxon>Pseudomonadati</taxon>
        <taxon>Campylobacterota</taxon>
        <taxon>Epsilonproteobacteria</taxon>
        <taxon>Campylobacterales</taxon>
        <taxon>Helicobacteraceae</taxon>
        <taxon>Helicobacter</taxon>
    </lineage>
</organism>
<proteinExistence type="predicted"/>
<dbReference type="RefSeq" id="WP_034363826.1">
    <property type="nucleotide sequence ID" value="NZ_CAJUDB010000013.1"/>
</dbReference>
<protein>
    <submittedName>
        <fullName evidence="1">Uncharacterized protein</fullName>
    </submittedName>
</protein>
<accession>A0A4U8THZ9</accession>
<name>A0A4U8THZ9_9HELI</name>
<dbReference type="AlphaFoldDB" id="A0A4U8THZ9"/>
<keyword evidence="2" id="KW-1185">Reference proteome</keyword>
<evidence type="ECO:0000313" key="2">
    <source>
        <dbReference type="Proteomes" id="UP000029707"/>
    </source>
</evidence>
<dbReference type="OrthoDB" id="9861736at2"/>
<dbReference type="Proteomes" id="UP000029707">
    <property type="component" value="Unassembled WGS sequence"/>
</dbReference>
<gene>
    <name evidence="1" type="ORF">LS65_008970</name>
</gene>
<dbReference type="EMBL" id="JRMQ02000016">
    <property type="protein sequence ID" value="TLD99899.1"/>
    <property type="molecule type" value="Genomic_DNA"/>
</dbReference>
<evidence type="ECO:0000313" key="1">
    <source>
        <dbReference type="EMBL" id="TLD99899.1"/>
    </source>
</evidence>